<dbReference type="PROSITE" id="PS51257">
    <property type="entry name" value="PROKAR_LIPOPROTEIN"/>
    <property type="match status" value="1"/>
</dbReference>
<dbReference type="OrthoDB" id="9093933at2"/>
<evidence type="ECO:0008006" key="4">
    <source>
        <dbReference type="Google" id="ProtNLM"/>
    </source>
</evidence>
<reference evidence="2 3" key="1">
    <citation type="submission" date="2016-08" db="EMBL/GenBank/DDBJ databases">
        <authorList>
            <person name="Seilhamer J.J."/>
        </authorList>
    </citation>
    <scope>NUCLEOTIDE SEQUENCE [LARGE SCALE GENOMIC DNA]</scope>
    <source>
        <strain evidence="2 3">VC14762</strain>
    </source>
</reference>
<evidence type="ECO:0000313" key="3">
    <source>
        <dbReference type="Proteomes" id="UP000188543"/>
    </source>
</evidence>
<evidence type="ECO:0000256" key="1">
    <source>
        <dbReference type="SAM" id="SignalP"/>
    </source>
</evidence>
<dbReference type="Proteomes" id="UP000188543">
    <property type="component" value="Unassembled WGS sequence"/>
</dbReference>
<protein>
    <recommendedName>
        <fullName evidence="4">Lipoprotein</fullName>
    </recommendedName>
</protein>
<proteinExistence type="predicted"/>
<sequence length="232" mass="23414">MNIRHERFTRPALGVLCVAALAALQACNGDACFGVDVCFNDNTQTVALSGTAATGDALASAQVTVNCAVGSATTLTDGGGNYRVTLDATLPCVITVASGGASLHSLAYAGGTFNTTPETELMLVYLAAQLGTNTAGLIGNFQGSLRYQRAMNSPDTVQAAQSAVVTNLQQRYAVSLAAPAFLTTSFVVGQPGVDGDLVALAKAGAIDPNGLPDPVAVSLLQQAGAAHPLQGM</sequence>
<feature type="chain" id="PRO_5010712108" description="Lipoprotein" evidence="1">
    <location>
        <begin position="29"/>
        <end position="232"/>
    </location>
</feature>
<dbReference type="AlphaFoldDB" id="A0A1V2VU32"/>
<keyword evidence="1" id="KW-0732">Signal</keyword>
<accession>A0A1V2VU32</accession>
<organism evidence="2 3">
    <name type="scientific">Burkholderia cenocepacia</name>
    <dbReference type="NCBI Taxonomy" id="95486"/>
    <lineage>
        <taxon>Bacteria</taxon>
        <taxon>Pseudomonadati</taxon>
        <taxon>Pseudomonadota</taxon>
        <taxon>Betaproteobacteria</taxon>
        <taxon>Burkholderiales</taxon>
        <taxon>Burkholderiaceae</taxon>
        <taxon>Burkholderia</taxon>
        <taxon>Burkholderia cepacia complex</taxon>
    </lineage>
</organism>
<name>A0A1V2VU32_9BURK</name>
<dbReference type="RefSeq" id="WP_034202229.1">
    <property type="nucleotide sequence ID" value="NZ_CADETK010000002.1"/>
</dbReference>
<gene>
    <name evidence="2" type="ORF">A8E72_33205</name>
</gene>
<comment type="caution">
    <text evidence="2">The sequence shown here is derived from an EMBL/GenBank/DDBJ whole genome shotgun (WGS) entry which is preliminary data.</text>
</comment>
<evidence type="ECO:0000313" key="2">
    <source>
        <dbReference type="EMBL" id="ONU76754.1"/>
    </source>
</evidence>
<feature type="signal peptide" evidence="1">
    <location>
        <begin position="1"/>
        <end position="28"/>
    </location>
</feature>
<dbReference type="EMBL" id="MUTJ01000098">
    <property type="protein sequence ID" value="ONU76754.1"/>
    <property type="molecule type" value="Genomic_DNA"/>
</dbReference>